<evidence type="ECO:0000256" key="10">
    <source>
        <dbReference type="PIRSR" id="PIRSR601929-1"/>
    </source>
</evidence>
<dbReference type="InterPro" id="IPR014710">
    <property type="entry name" value="RmlC-like_jellyroll"/>
</dbReference>
<evidence type="ECO:0000256" key="12">
    <source>
        <dbReference type="PIRSR" id="PIRSR601929-3"/>
    </source>
</evidence>
<keyword evidence="7 12" id="KW-1015">Disulfide bond</keyword>
<comment type="similarity">
    <text evidence="3">Belongs to the germin family.</text>
</comment>
<dbReference type="FunFam" id="2.60.120.10:FF:000005">
    <property type="entry name" value="Germin-like protein subfamily 1 member 8"/>
    <property type="match status" value="2"/>
</dbReference>
<dbReference type="Proteomes" id="UP000583929">
    <property type="component" value="Unassembled WGS sequence"/>
</dbReference>
<evidence type="ECO:0000256" key="3">
    <source>
        <dbReference type="ARBA" id="ARBA00007456"/>
    </source>
</evidence>
<feature type="binding site" evidence="11">
    <location>
        <position position="133"/>
    </location>
    <ligand>
        <name>Mn(2+)</name>
        <dbReference type="ChEBI" id="CHEBI:29035"/>
    </ligand>
</feature>
<dbReference type="GO" id="GO:0030145">
    <property type="term" value="F:manganese ion binding"/>
    <property type="evidence" value="ECO:0007669"/>
    <property type="project" value="InterPro"/>
</dbReference>
<evidence type="ECO:0000256" key="8">
    <source>
        <dbReference type="ARBA" id="ARBA00023180"/>
    </source>
</evidence>
<organism evidence="15 16">
    <name type="scientific">Cannabis sativa</name>
    <name type="common">Hemp</name>
    <name type="synonym">Marijuana</name>
    <dbReference type="NCBI Taxonomy" id="3483"/>
    <lineage>
        <taxon>Eukaryota</taxon>
        <taxon>Viridiplantae</taxon>
        <taxon>Streptophyta</taxon>
        <taxon>Embryophyta</taxon>
        <taxon>Tracheophyta</taxon>
        <taxon>Spermatophyta</taxon>
        <taxon>Magnoliopsida</taxon>
        <taxon>eudicotyledons</taxon>
        <taxon>Gunneridae</taxon>
        <taxon>Pentapetalae</taxon>
        <taxon>rosids</taxon>
        <taxon>fabids</taxon>
        <taxon>Rosales</taxon>
        <taxon>Cannabaceae</taxon>
        <taxon>Cannabis</taxon>
    </lineage>
</organism>
<keyword evidence="5" id="KW-0964">Secreted</keyword>
<name>A0A7J6EA19_CANSA</name>
<keyword evidence="4" id="KW-0052">Apoplast</keyword>
<feature type="binding site" evidence="10">
    <location>
        <position position="128"/>
    </location>
    <ligand>
        <name>oxalate</name>
        <dbReference type="ChEBI" id="CHEBI:30623"/>
    </ligand>
</feature>
<evidence type="ECO:0000256" key="7">
    <source>
        <dbReference type="ARBA" id="ARBA00023157"/>
    </source>
</evidence>
<evidence type="ECO:0000313" key="15">
    <source>
        <dbReference type="EMBL" id="KAF4355277.1"/>
    </source>
</evidence>
<dbReference type="SUPFAM" id="SSF51182">
    <property type="entry name" value="RmlC-like cupins"/>
    <property type="match status" value="2"/>
</dbReference>
<evidence type="ECO:0000259" key="14">
    <source>
        <dbReference type="SMART" id="SM00835"/>
    </source>
</evidence>
<feature type="binding site" evidence="11">
    <location>
        <position position="175"/>
    </location>
    <ligand>
        <name>Mn(2+)</name>
        <dbReference type="ChEBI" id="CHEBI:29035"/>
    </ligand>
</feature>
<evidence type="ECO:0000256" key="4">
    <source>
        <dbReference type="ARBA" id="ARBA00022523"/>
    </source>
</evidence>
<evidence type="ECO:0000256" key="9">
    <source>
        <dbReference type="ARBA" id="ARBA00023211"/>
    </source>
</evidence>
<dbReference type="GO" id="GO:0048046">
    <property type="term" value="C:apoplast"/>
    <property type="evidence" value="ECO:0007669"/>
    <property type="project" value="UniProtKB-SubCell"/>
</dbReference>
<evidence type="ECO:0000256" key="2">
    <source>
        <dbReference type="ARBA" id="ARBA00004271"/>
    </source>
</evidence>
<dbReference type="SMART" id="SM00835">
    <property type="entry name" value="Cupin_1"/>
    <property type="match status" value="2"/>
</dbReference>
<keyword evidence="6 10" id="KW-0479">Metal-binding</keyword>
<proteinExistence type="inferred from homology"/>
<feature type="binding site" evidence="11">
    <location>
        <position position="128"/>
    </location>
    <ligand>
        <name>Mn(2+)</name>
        <dbReference type="ChEBI" id="CHEBI:29035"/>
    </ligand>
</feature>
<feature type="binding site" evidence="10">
    <location>
        <position position="123"/>
    </location>
    <ligand>
        <name>oxalate</name>
        <dbReference type="ChEBI" id="CHEBI:30623"/>
    </ligand>
</feature>
<evidence type="ECO:0000256" key="6">
    <source>
        <dbReference type="ARBA" id="ARBA00022723"/>
    </source>
</evidence>
<evidence type="ECO:0000256" key="5">
    <source>
        <dbReference type="ARBA" id="ARBA00022525"/>
    </source>
</evidence>
<feature type="disulfide bond" evidence="12">
    <location>
        <begin position="33"/>
        <end position="64"/>
    </location>
</feature>
<dbReference type="PRINTS" id="PR00325">
    <property type="entry name" value="GERMIN"/>
</dbReference>
<evidence type="ECO:0000256" key="13">
    <source>
        <dbReference type="SAM" id="SignalP"/>
    </source>
</evidence>
<dbReference type="CDD" id="cd02241">
    <property type="entry name" value="cupin_OxOx"/>
    <property type="match status" value="2"/>
</dbReference>
<dbReference type="InterPro" id="IPR011051">
    <property type="entry name" value="RmlC_Cupin_sf"/>
</dbReference>
<feature type="binding site" evidence="10">
    <location>
        <position position="133"/>
    </location>
    <ligand>
        <name>oxalate</name>
        <dbReference type="ChEBI" id="CHEBI:30623"/>
    </ligand>
</feature>
<dbReference type="AlphaFoldDB" id="A0A7J6EA19"/>
<evidence type="ECO:0000313" key="16">
    <source>
        <dbReference type="Proteomes" id="UP000583929"/>
    </source>
</evidence>
<feature type="domain" description="Cupin type-1" evidence="14">
    <location>
        <begin position="78"/>
        <end position="229"/>
    </location>
</feature>
<evidence type="ECO:0000256" key="1">
    <source>
        <dbReference type="ARBA" id="ARBA00003629"/>
    </source>
</evidence>
<feature type="signal peptide" evidence="13">
    <location>
        <begin position="1"/>
        <end position="23"/>
    </location>
</feature>
<keyword evidence="13" id="KW-0732">Signal</keyword>
<dbReference type="PROSITE" id="PS00725">
    <property type="entry name" value="GERMIN"/>
    <property type="match status" value="2"/>
</dbReference>
<dbReference type="Pfam" id="PF00190">
    <property type="entry name" value="Cupin_1"/>
    <property type="match status" value="2"/>
</dbReference>
<comment type="subcellular location">
    <subcellularLocation>
        <location evidence="2">Secreted</location>
        <location evidence="2">Extracellular space</location>
        <location evidence="2">Apoplast</location>
    </subcellularLocation>
</comment>
<dbReference type="InterPro" id="IPR019780">
    <property type="entry name" value="Germin_Mn-BS"/>
</dbReference>
<feature type="chain" id="PRO_5029856223" description="Cupin type-1 domain-containing protein" evidence="13">
    <location>
        <begin position="24"/>
        <end position="458"/>
    </location>
</feature>
<dbReference type="InterPro" id="IPR001929">
    <property type="entry name" value="Germin"/>
</dbReference>
<dbReference type="EMBL" id="JAATIQ010000455">
    <property type="protein sequence ID" value="KAF4355277.1"/>
    <property type="molecule type" value="Genomic_DNA"/>
</dbReference>
<dbReference type="InterPro" id="IPR006045">
    <property type="entry name" value="Cupin_1"/>
</dbReference>
<comment type="caution">
    <text evidence="15">The sequence shown here is derived from an EMBL/GenBank/DDBJ whole genome shotgun (WGS) entry which is preliminary data.</text>
</comment>
<dbReference type="Gene3D" id="2.60.120.10">
    <property type="entry name" value="Jelly Rolls"/>
    <property type="match status" value="2"/>
</dbReference>
<dbReference type="PANTHER" id="PTHR31238">
    <property type="entry name" value="GERMIN-LIKE PROTEIN SUBFAMILY 3 MEMBER 3"/>
    <property type="match status" value="1"/>
</dbReference>
<feature type="domain" description="Cupin type-1" evidence="14">
    <location>
        <begin position="295"/>
        <end position="448"/>
    </location>
</feature>
<comment type="function">
    <text evidence="1">May play a role in plant defense. Probably has no oxalate oxidase activity even if the active site is conserved.</text>
</comment>
<keyword evidence="8" id="KW-0325">Glycoprotein</keyword>
<feature type="binding site" evidence="11">
    <location>
        <position position="126"/>
    </location>
    <ligand>
        <name>Mn(2+)</name>
        <dbReference type="ChEBI" id="CHEBI:29035"/>
    </ligand>
</feature>
<gene>
    <name evidence="15" type="ORF">G4B88_004935</name>
</gene>
<keyword evidence="16" id="KW-1185">Reference proteome</keyword>
<keyword evidence="9 10" id="KW-0464">Manganese</keyword>
<protein>
    <recommendedName>
        <fullName evidence="14">Cupin type-1 domain-containing protein</fullName>
    </recommendedName>
</protein>
<sequence>MKWIKFPLITLAIFSLAISLVSAYDPSPLQDFCVAINNLKDDSKDIIEDKSKGPFDVYTNGKFCKSPKLTNPNDFFSSGLNSPGDTNNPLGSSVTTLNVDNFGGLNTLGLSLVRIDYAPNGVNPPHSHPRASEILALTVGTLYVGFVSSAQDGNRLYAKVLNAGDLFVFPIGLVHFEFNIGKTPVVAFTVLNSQNPGLATTANTVFGSNPPINPDILAKAFKLDKKIVENLQKQRFGVHLFLNSSTKAKKNKKKNTLILARYHILNIEKKMKGMHYLLAVATLAVAASVVSAYDPRLNIPGNTMNPVGSNVTTVNVGTLPGLNTLGISLVRIDYAPYGQNPPHTHPRASEILVVVEGTLYVGFVTSNQADGKNLLFTKILNKGDVFVFPIGLIHFQLNIGKTPAVAFAGLSSQNPGVITIANAVFGATPPINADLLARAFRLDKNIVLDLQKQFWSSN</sequence>
<reference evidence="15 16" key="1">
    <citation type="journal article" date="2020" name="bioRxiv">
        <title>Sequence and annotation of 42 cannabis genomes reveals extensive copy number variation in cannabinoid synthesis and pathogen resistance genes.</title>
        <authorList>
            <person name="Mckernan K.J."/>
            <person name="Helbert Y."/>
            <person name="Kane L.T."/>
            <person name="Ebling H."/>
            <person name="Zhang L."/>
            <person name="Liu B."/>
            <person name="Eaton Z."/>
            <person name="Mclaughlin S."/>
            <person name="Kingan S."/>
            <person name="Baybayan P."/>
            <person name="Concepcion G."/>
            <person name="Jordan M."/>
            <person name="Riva A."/>
            <person name="Barbazuk W."/>
            <person name="Harkins T."/>
        </authorList>
    </citation>
    <scope>NUCLEOTIDE SEQUENCE [LARGE SCALE GENOMIC DNA]</scope>
    <source>
        <strain evidence="16">cv. Jamaican Lion 4</strain>
        <tissue evidence="15">Leaf</tissue>
    </source>
</reference>
<accession>A0A7J6EA19</accession>
<evidence type="ECO:0000256" key="11">
    <source>
        <dbReference type="PIRSR" id="PIRSR601929-2"/>
    </source>
</evidence>